<comment type="caution">
    <text evidence="1">The sequence shown here is derived from an EMBL/GenBank/DDBJ whole genome shotgun (WGS) entry which is preliminary data.</text>
</comment>
<name>A0A843W0I9_COLES</name>
<evidence type="ECO:0000313" key="1">
    <source>
        <dbReference type="EMBL" id="MQL98604.1"/>
    </source>
</evidence>
<organism evidence="1 2">
    <name type="scientific">Colocasia esculenta</name>
    <name type="common">Wild taro</name>
    <name type="synonym">Arum esculentum</name>
    <dbReference type="NCBI Taxonomy" id="4460"/>
    <lineage>
        <taxon>Eukaryota</taxon>
        <taxon>Viridiplantae</taxon>
        <taxon>Streptophyta</taxon>
        <taxon>Embryophyta</taxon>
        <taxon>Tracheophyta</taxon>
        <taxon>Spermatophyta</taxon>
        <taxon>Magnoliopsida</taxon>
        <taxon>Liliopsida</taxon>
        <taxon>Araceae</taxon>
        <taxon>Aroideae</taxon>
        <taxon>Colocasieae</taxon>
        <taxon>Colocasia</taxon>
    </lineage>
</organism>
<accession>A0A843W0I9</accession>
<keyword evidence="2" id="KW-1185">Reference proteome</keyword>
<gene>
    <name evidence="1" type="ORF">Taro_031317</name>
</gene>
<dbReference type="Proteomes" id="UP000652761">
    <property type="component" value="Unassembled WGS sequence"/>
</dbReference>
<dbReference type="EMBL" id="NMUH01002213">
    <property type="protein sequence ID" value="MQL98604.1"/>
    <property type="molecule type" value="Genomic_DNA"/>
</dbReference>
<reference evidence="1" key="1">
    <citation type="submission" date="2017-07" db="EMBL/GenBank/DDBJ databases">
        <title>Taro Niue Genome Assembly and Annotation.</title>
        <authorList>
            <person name="Atibalentja N."/>
            <person name="Keating K."/>
            <person name="Fields C.J."/>
        </authorList>
    </citation>
    <scope>NUCLEOTIDE SEQUENCE</scope>
    <source>
        <strain evidence="1">Niue_2</strain>
        <tissue evidence="1">Leaf</tissue>
    </source>
</reference>
<evidence type="ECO:0000313" key="2">
    <source>
        <dbReference type="Proteomes" id="UP000652761"/>
    </source>
</evidence>
<feature type="non-terminal residue" evidence="1">
    <location>
        <position position="1"/>
    </location>
</feature>
<dbReference type="AlphaFoldDB" id="A0A843W0I9"/>
<proteinExistence type="predicted"/>
<dbReference type="OrthoDB" id="642193at2759"/>
<sequence length="122" mass="13720">VLYEDEWFEEIANETILRISGRSRTINGERELNSPTASVSAQSMSSVRSHGSSYRSDAILSFSWLLSALFKLEALSHSSPWKLMIAQRPVDTEQKGMTNGKDTVSSKLHFLFGDCIRNFCQS</sequence>
<protein>
    <submittedName>
        <fullName evidence="1">Uncharacterized protein</fullName>
    </submittedName>
</protein>